<keyword evidence="4 5" id="KW-0472">Membrane</keyword>
<keyword evidence="3 5" id="KW-1133">Transmembrane helix</keyword>
<evidence type="ECO:0000256" key="4">
    <source>
        <dbReference type="ARBA" id="ARBA00023136"/>
    </source>
</evidence>
<evidence type="ECO:0008006" key="8">
    <source>
        <dbReference type="Google" id="ProtNLM"/>
    </source>
</evidence>
<organism evidence="6 7">
    <name type="scientific">Pseudodonghicola xiamenensis</name>
    <dbReference type="NCBI Taxonomy" id="337702"/>
    <lineage>
        <taxon>Bacteria</taxon>
        <taxon>Pseudomonadati</taxon>
        <taxon>Pseudomonadota</taxon>
        <taxon>Alphaproteobacteria</taxon>
        <taxon>Rhodobacterales</taxon>
        <taxon>Paracoccaceae</taxon>
        <taxon>Pseudodonghicola</taxon>
    </lineage>
</organism>
<dbReference type="Pfam" id="PF13564">
    <property type="entry name" value="DoxX_2"/>
    <property type="match status" value="1"/>
</dbReference>
<gene>
    <name evidence="6" type="ORF">GCM10010961_13090</name>
</gene>
<dbReference type="EMBL" id="BNAP01000003">
    <property type="protein sequence ID" value="GHG85777.1"/>
    <property type="molecule type" value="Genomic_DNA"/>
</dbReference>
<protein>
    <recommendedName>
        <fullName evidence="8">DoxX-like family protein</fullName>
    </recommendedName>
</protein>
<accession>A0A8J3H6T6</accession>
<dbReference type="RefSeq" id="WP_028092594.1">
    <property type="nucleotide sequence ID" value="NZ_BNAP01000003.1"/>
</dbReference>
<reference evidence="6" key="1">
    <citation type="journal article" date="2014" name="Int. J. Syst. Evol. Microbiol.">
        <title>Complete genome sequence of Corynebacterium casei LMG S-19264T (=DSM 44701T), isolated from a smear-ripened cheese.</title>
        <authorList>
            <consortium name="US DOE Joint Genome Institute (JGI-PGF)"/>
            <person name="Walter F."/>
            <person name="Albersmeier A."/>
            <person name="Kalinowski J."/>
            <person name="Ruckert C."/>
        </authorList>
    </citation>
    <scope>NUCLEOTIDE SEQUENCE</scope>
    <source>
        <strain evidence="6">CGMCC 1.7081</strain>
    </source>
</reference>
<dbReference type="Proteomes" id="UP000611500">
    <property type="component" value="Unassembled WGS sequence"/>
</dbReference>
<comment type="subcellular location">
    <subcellularLocation>
        <location evidence="1">Membrane</location>
        <topology evidence="1">Multi-pass membrane protein</topology>
    </subcellularLocation>
</comment>
<evidence type="ECO:0000313" key="7">
    <source>
        <dbReference type="Proteomes" id="UP000611500"/>
    </source>
</evidence>
<sequence length="123" mass="13807">MRKFPWRHLYAWLLAAFFCLGGYLNIFASPEVLDDYRRWGFPDWFHVATGVLEWGAALLLALPAFRLAGSILAGAVMASAATTVLLNAEYAHAVPPVIVLMLVCLNGWWSWRLARLDEVSVSR</sequence>
<feature type="transmembrane region" description="Helical" evidence="5">
    <location>
        <begin position="44"/>
        <end position="62"/>
    </location>
</feature>
<comment type="caution">
    <text evidence="6">The sequence shown here is derived from an EMBL/GenBank/DDBJ whole genome shotgun (WGS) entry which is preliminary data.</text>
</comment>
<proteinExistence type="predicted"/>
<feature type="transmembrane region" description="Helical" evidence="5">
    <location>
        <begin position="94"/>
        <end position="114"/>
    </location>
</feature>
<evidence type="ECO:0000256" key="3">
    <source>
        <dbReference type="ARBA" id="ARBA00022989"/>
    </source>
</evidence>
<dbReference type="GO" id="GO:0016020">
    <property type="term" value="C:membrane"/>
    <property type="evidence" value="ECO:0007669"/>
    <property type="project" value="UniProtKB-SubCell"/>
</dbReference>
<reference evidence="6" key="2">
    <citation type="submission" date="2020-09" db="EMBL/GenBank/DDBJ databases">
        <authorList>
            <person name="Sun Q."/>
            <person name="Zhou Y."/>
        </authorList>
    </citation>
    <scope>NUCLEOTIDE SEQUENCE</scope>
    <source>
        <strain evidence="6">CGMCC 1.7081</strain>
    </source>
</reference>
<dbReference type="AlphaFoldDB" id="A0A8J3H6T6"/>
<keyword evidence="2 5" id="KW-0812">Transmembrane</keyword>
<feature type="transmembrane region" description="Helical" evidence="5">
    <location>
        <begin position="69"/>
        <end position="88"/>
    </location>
</feature>
<dbReference type="InterPro" id="IPR032808">
    <property type="entry name" value="DoxX"/>
</dbReference>
<evidence type="ECO:0000256" key="5">
    <source>
        <dbReference type="SAM" id="Phobius"/>
    </source>
</evidence>
<evidence type="ECO:0000256" key="1">
    <source>
        <dbReference type="ARBA" id="ARBA00004141"/>
    </source>
</evidence>
<keyword evidence="7" id="KW-1185">Reference proteome</keyword>
<name>A0A8J3H6T6_9RHOB</name>
<evidence type="ECO:0000313" key="6">
    <source>
        <dbReference type="EMBL" id="GHG85777.1"/>
    </source>
</evidence>
<evidence type="ECO:0000256" key="2">
    <source>
        <dbReference type="ARBA" id="ARBA00022692"/>
    </source>
</evidence>